<evidence type="ECO:0000313" key="6">
    <source>
        <dbReference type="Proteomes" id="UP000602198"/>
    </source>
</evidence>
<evidence type="ECO:0000259" key="3">
    <source>
        <dbReference type="Pfam" id="PF02771"/>
    </source>
</evidence>
<reference evidence="5 6" key="1">
    <citation type="submission" date="2021-01" db="EMBL/GenBank/DDBJ databases">
        <title>WGS of actinomycetes isolated from Thailand.</title>
        <authorList>
            <person name="Thawai C."/>
        </authorList>
    </citation>
    <scope>NUCLEOTIDE SEQUENCE [LARGE SCALE GENOMIC DNA]</scope>
    <source>
        <strain evidence="5 6">LPG 2</strain>
    </source>
</reference>
<dbReference type="InterPro" id="IPR036250">
    <property type="entry name" value="AcylCo_DH-like_C"/>
</dbReference>
<dbReference type="EMBL" id="JAERRJ010000012">
    <property type="protein sequence ID" value="MBL1078476.1"/>
    <property type="molecule type" value="Genomic_DNA"/>
</dbReference>
<dbReference type="PIRSF" id="PIRSF016578">
    <property type="entry name" value="HsaA"/>
    <property type="match status" value="1"/>
</dbReference>
<comment type="similarity">
    <text evidence="2">Belongs to the HpaH/HsaA monooxygenase family.</text>
</comment>
<evidence type="ECO:0000313" key="5">
    <source>
        <dbReference type="EMBL" id="MBL1078476.1"/>
    </source>
</evidence>
<feature type="domain" description="Acyl-CoA dehydrogenase/oxidase N-terminal" evidence="3">
    <location>
        <begin position="7"/>
        <end position="101"/>
    </location>
</feature>
<keyword evidence="6" id="KW-1185">Reference proteome</keyword>
<dbReference type="Proteomes" id="UP000602198">
    <property type="component" value="Unassembled WGS sequence"/>
</dbReference>
<proteinExistence type="inferred from homology"/>
<dbReference type="NCBIfam" id="NF045629">
    <property type="entry name" value="monooxsub_HsaA"/>
    <property type="match status" value="1"/>
</dbReference>
<dbReference type="CDD" id="cd01159">
    <property type="entry name" value="NcnH"/>
    <property type="match status" value="1"/>
</dbReference>
<dbReference type="PANTHER" id="PTHR48083">
    <property type="entry name" value="MEDIUM-CHAIN SPECIFIC ACYL-COA DEHYDROGENASE, MITOCHONDRIAL-RELATED"/>
    <property type="match status" value="1"/>
</dbReference>
<accession>A0ABS1MD40</accession>
<protein>
    <submittedName>
        <fullName evidence="5">Flavin-dependent monooxygenase</fullName>
    </submittedName>
</protein>
<dbReference type="Pfam" id="PF08028">
    <property type="entry name" value="Acyl-CoA_dh_2"/>
    <property type="match status" value="1"/>
</dbReference>
<dbReference type="SUPFAM" id="SSF47203">
    <property type="entry name" value="Acyl-CoA dehydrogenase C-terminal domain-like"/>
    <property type="match status" value="1"/>
</dbReference>
<evidence type="ECO:0000256" key="1">
    <source>
        <dbReference type="ARBA" id="ARBA00023002"/>
    </source>
</evidence>
<name>A0ABS1MD40_9NOCA</name>
<dbReference type="InterPro" id="IPR050741">
    <property type="entry name" value="Acyl-CoA_dehydrogenase"/>
</dbReference>
<evidence type="ECO:0000259" key="4">
    <source>
        <dbReference type="Pfam" id="PF08028"/>
    </source>
</evidence>
<evidence type="ECO:0000256" key="2">
    <source>
        <dbReference type="ARBA" id="ARBA00049661"/>
    </source>
</evidence>
<gene>
    <name evidence="5" type="ORF">JK358_29120</name>
</gene>
<keyword evidence="5" id="KW-0503">Monooxygenase</keyword>
<feature type="domain" description="Acyl-CoA dehydrogenase C-terminal" evidence="4">
    <location>
        <begin position="232"/>
        <end position="364"/>
    </location>
</feature>
<dbReference type="InterPro" id="IPR013786">
    <property type="entry name" value="AcylCoA_DH/ox_N"/>
</dbReference>
<organism evidence="5 6">
    <name type="scientific">Nocardia acididurans</name>
    <dbReference type="NCBI Taxonomy" id="2802282"/>
    <lineage>
        <taxon>Bacteria</taxon>
        <taxon>Bacillati</taxon>
        <taxon>Actinomycetota</taxon>
        <taxon>Actinomycetes</taxon>
        <taxon>Mycobacteriales</taxon>
        <taxon>Nocardiaceae</taxon>
        <taxon>Nocardia</taxon>
    </lineage>
</organism>
<dbReference type="Gene3D" id="2.40.110.10">
    <property type="entry name" value="Butyryl-CoA Dehydrogenase, subunit A, domain 2"/>
    <property type="match status" value="1"/>
</dbReference>
<dbReference type="InterPro" id="IPR009100">
    <property type="entry name" value="AcylCoA_DH/oxidase_NM_dom_sf"/>
</dbReference>
<keyword evidence="1" id="KW-0560">Oxidoreductase</keyword>
<dbReference type="RefSeq" id="WP_201953920.1">
    <property type="nucleotide sequence ID" value="NZ_JAERRJ010000012.1"/>
</dbReference>
<dbReference type="PANTHER" id="PTHR48083:SF19">
    <property type="entry name" value="FLAVIN-DEPENDENT MONOOXYGENASE, OXYGENASE SUBUNIT HSAA"/>
    <property type="match status" value="1"/>
</dbReference>
<dbReference type="InterPro" id="IPR037069">
    <property type="entry name" value="AcylCoA_DH/ox_N_sf"/>
</dbReference>
<dbReference type="GO" id="GO:0004497">
    <property type="term" value="F:monooxygenase activity"/>
    <property type="evidence" value="ECO:0007669"/>
    <property type="project" value="UniProtKB-KW"/>
</dbReference>
<dbReference type="InterPro" id="IPR054617">
    <property type="entry name" value="HsaA"/>
</dbReference>
<comment type="caution">
    <text evidence="5">The sequence shown here is derived from an EMBL/GenBank/DDBJ whole genome shotgun (WGS) entry which is preliminary data.</text>
</comment>
<dbReference type="Gene3D" id="1.20.140.10">
    <property type="entry name" value="Butyryl-CoA Dehydrogenase, subunit A, domain 3"/>
    <property type="match status" value="1"/>
</dbReference>
<dbReference type="InterPro" id="IPR046373">
    <property type="entry name" value="Acyl-CoA_Oxase/DH_mid-dom_sf"/>
</dbReference>
<dbReference type="Gene3D" id="1.10.540.10">
    <property type="entry name" value="Acyl-CoA dehydrogenase/oxidase, N-terminal domain"/>
    <property type="match status" value="1"/>
</dbReference>
<dbReference type="SUPFAM" id="SSF56645">
    <property type="entry name" value="Acyl-CoA dehydrogenase NM domain-like"/>
    <property type="match status" value="1"/>
</dbReference>
<dbReference type="Pfam" id="PF02771">
    <property type="entry name" value="Acyl-CoA_dh_N"/>
    <property type="match status" value="1"/>
</dbReference>
<dbReference type="InterPro" id="IPR013107">
    <property type="entry name" value="Acyl-CoA_DH_C"/>
</dbReference>
<sequence>MTNKVLDRVRDLLPAIAERAVEAEEQRRVPDASIAELTEAGVFKMLQPVRFGGVEESPVAFYEVIRAIATACPSTAWVASVLGAHPWQLALFADQAQQDVWAENPDTLVSSSYAPTGKLKPVEGGYEISGRWSFSSGCDHAQWVFLGALVPTEAGMDYYTVLVPRTDYVIEDVWNVSGLSGTGSNDIVIEKAFVPAYRTYSATDQANLIGPGQELNTAPLYKISFGSVFSNTITAPIIGAAQGAYDSHIARQQERVRLSYGGQKVSEDPFAHVRIARAASEIDAAILQMERNISEQLRYAEAGEEIPFESRLRARRDQVRGTERALEAIDLLFKNSGGHSIRKPNPIERHWRDAHAGSVHAINDVERALAMFGKGAMGLEVTDRML</sequence>